<evidence type="ECO:0000259" key="8">
    <source>
        <dbReference type="PROSITE" id="PS50850"/>
    </source>
</evidence>
<evidence type="ECO:0000256" key="5">
    <source>
        <dbReference type="ARBA" id="ARBA00022989"/>
    </source>
</evidence>
<feature type="transmembrane region" description="Helical" evidence="7">
    <location>
        <begin position="373"/>
        <end position="390"/>
    </location>
</feature>
<evidence type="ECO:0000256" key="4">
    <source>
        <dbReference type="ARBA" id="ARBA00022692"/>
    </source>
</evidence>
<reference evidence="10" key="1">
    <citation type="submission" date="2016-10" db="EMBL/GenBank/DDBJ databases">
        <title>Pseudomonas frederiksbergensis ERGS4:02 complete genome.</title>
        <authorList>
            <person name="Kumar R."/>
            <person name="Acharya V."/>
            <person name="Singh D."/>
        </authorList>
    </citation>
    <scope>NUCLEOTIDE SEQUENCE [LARGE SCALE GENOMIC DNA]</scope>
    <source>
        <strain evidence="10">ERGS4:02</strain>
    </source>
</reference>
<keyword evidence="3" id="KW-1003">Cell membrane</keyword>
<protein>
    <recommendedName>
        <fullName evidence="8">Major facilitator superfamily (MFS) profile domain-containing protein</fullName>
    </recommendedName>
</protein>
<keyword evidence="2" id="KW-0813">Transport</keyword>
<evidence type="ECO:0000313" key="10">
    <source>
        <dbReference type="Proteomes" id="UP000182567"/>
    </source>
</evidence>
<feature type="transmembrane region" description="Helical" evidence="7">
    <location>
        <begin position="284"/>
        <end position="302"/>
    </location>
</feature>
<dbReference type="InterPro" id="IPR050171">
    <property type="entry name" value="MFS_Transporters"/>
</dbReference>
<dbReference type="InterPro" id="IPR011701">
    <property type="entry name" value="MFS"/>
</dbReference>
<dbReference type="GO" id="GO:0022857">
    <property type="term" value="F:transmembrane transporter activity"/>
    <property type="evidence" value="ECO:0007669"/>
    <property type="project" value="InterPro"/>
</dbReference>
<dbReference type="InterPro" id="IPR036259">
    <property type="entry name" value="MFS_trans_sf"/>
</dbReference>
<gene>
    <name evidence="9" type="ORF">BLL42_00845</name>
</gene>
<dbReference type="GO" id="GO:0005886">
    <property type="term" value="C:plasma membrane"/>
    <property type="evidence" value="ECO:0007669"/>
    <property type="project" value="UniProtKB-SubCell"/>
</dbReference>
<feature type="transmembrane region" description="Helical" evidence="7">
    <location>
        <begin position="217"/>
        <end position="238"/>
    </location>
</feature>
<feature type="transmembrane region" description="Helical" evidence="7">
    <location>
        <begin position="349"/>
        <end position="367"/>
    </location>
</feature>
<dbReference type="Proteomes" id="UP000182567">
    <property type="component" value="Chromosome"/>
</dbReference>
<evidence type="ECO:0000256" key="6">
    <source>
        <dbReference type="ARBA" id="ARBA00023136"/>
    </source>
</evidence>
<sequence>MAVFKTIRTSSLFSGSAIVVPLSFFPTLARAAFLSYFLIFLKEKFALPVDEIGLFVGGFILLSSLISLLFGAVLDKLSIKALMLTSSIIQSTVYMSLFLFNSLTLVFVLCLLLNFAYLTLETSVRMCIARLFPPQETSSVLSLKYTLTNTAYALGPLVGLWLNRQGVSPLLFCSVSALFFVLVAASPFTMPRVVEQENVEGEGVFGSLAIMAKDRNLLKFTIASVLLAGVFGQFHIYVGQYLITTHSTAQMYEIINVVFVTNALTSILLQYLIGRRVAAERFRVWIAGCILAFVVGLIGFAFSQTLYAWIFFTAIFTVGEIIIQPLEFFYITRLAPAGMKGAYYSSQNLTYLGAASTPVVCGFILAGLNPLYFLLYLMVLLLVGGLIFYVEGGKLAQ</sequence>
<feature type="transmembrane region" description="Helical" evidence="7">
    <location>
        <begin position="94"/>
        <end position="120"/>
    </location>
</feature>
<evidence type="ECO:0000256" key="3">
    <source>
        <dbReference type="ARBA" id="ARBA00022475"/>
    </source>
</evidence>
<keyword evidence="4 7" id="KW-0812">Transmembrane</keyword>
<dbReference type="SUPFAM" id="SSF103473">
    <property type="entry name" value="MFS general substrate transporter"/>
    <property type="match status" value="1"/>
</dbReference>
<dbReference type="Gene3D" id="1.20.1250.20">
    <property type="entry name" value="MFS general substrate transporter like domains"/>
    <property type="match status" value="1"/>
</dbReference>
<name>A0A1J0EE24_9PSED</name>
<dbReference type="AlphaFoldDB" id="A0A1J0EE24"/>
<evidence type="ECO:0000313" key="9">
    <source>
        <dbReference type="EMBL" id="APC14354.1"/>
    </source>
</evidence>
<feature type="domain" description="Major facilitator superfamily (MFS) profile" evidence="8">
    <location>
        <begin position="16"/>
        <end position="396"/>
    </location>
</feature>
<keyword evidence="6 7" id="KW-0472">Membrane</keyword>
<dbReference type="PANTHER" id="PTHR23517">
    <property type="entry name" value="RESISTANCE PROTEIN MDTM, PUTATIVE-RELATED-RELATED"/>
    <property type="match status" value="1"/>
</dbReference>
<feature type="transmembrane region" description="Helical" evidence="7">
    <location>
        <begin position="12"/>
        <end position="40"/>
    </location>
</feature>
<dbReference type="PROSITE" id="PS50850">
    <property type="entry name" value="MFS"/>
    <property type="match status" value="1"/>
</dbReference>
<feature type="transmembrane region" description="Helical" evidence="7">
    <location>
        <begin position="250"/>
        <end position="272"/>
    </location>
</feature>
<comment type="subcellular location">
    <subcellularLocation>
        <location evidence="1">Cell membrane</location>
        <topology evidence="1">Multi-pass membrane protein</topology>
    </subcellularLocation>
</comment>
<feature type="transmembrane region" description="Helical" evidence="7">
    <location>
        <begin position="168"/>
        <end position="188"/>
    </location>
</feature>
<dbReference type="InterPro" id="IPR020846">
    <property type="entry name" value="MFS_dom"/>
</dbReference>
<feature type="transmembrane region" description="Helical" evidence="7">
    <location>
        <begin position="308"/>
        <end position="329"/>
    </location>
</feature>
<feature type="transmembrane region" description="Helical" evidence="7">
    <location>
        <begin position="52"/>
        <end position="74"/>
    </location>
</feature>
<dbReference type="OrthoDB" id="3237211at2"/>
<dbReference type="RefSeq" id="WP_071550295.1">
    <property type="nucleotide sequence ID" value="NZ_CP017886.1"/>
</dbReference>
<evidence type="ECO:0000256" key="7">
    <source>
        <dbReference type="SAM" id="Phobius"/>
    </source>
</evidence>
<evidence type="ECO:0000256" key="1">
    <source>
        <dbReference type="ARBA" id="ARBA00004651"/>
    </source>
</evidence>
<keyword evidence="5 7" id="KW-1133">Transmembrane helix</keyword>
<dbReference type="EMBL" id="CP017886">
    <property type="protein sequence ID" value="APC14354.1"/>
    <property type="molecule type" value="Genomic_DNA"/>
</dbReference>
<organism evidence="9 10">
    <name type="scientific">Pseudomonas frederiksbergensis</name>
    <dbReference type="NCBI Taxonomy" id="104087"/>
    <lineage>
        <taxon>Bacteria</taxon>
        <taxon>Pseudomonadati</taxon>
        <taxon>Pseudomonadota</taxon>
        <taxon>Gammaproteobacteria</taxon>
        <taxon>Pseudomonadales</taxon>
        <taxon>Pseudomonadaceae</taxon>
        <taxon>Pseudomonas</taxon>
    </lineage>
</organism>
<proteinExistence type="predicted"/>
<dbReference type="GeneID" id="46906748"/>
<accession>A0A1J0EE24</accession>
<evidence type="ECO:0000256" key="2">
    <source>
        <dbReference type="ARBA" id="ARBA00022448"/>
    </source>
</evidence>
<dbReference type="Pfam" id="PF07690">
    <property type="entry name" value="MFS_1"/>
    <property type="match status" value="1"/>
</dbReference>
<dbReference type="PANTHER" id="PTHR23517:SF3">
    <property type="entry name" value="INTEGRAL MEMBRANE TRANSPORT PROTEIN"/>
    <property type="match status" value="1"/>
</dbReference>